<organism evidence="1 2">
    <name type="scientific">Cuculus canorus</name>
    <name type="common">Common cuckoo</name>
    <dbReference type="NCBI Taxonomy" id="55661"/>
    <lineage>
        <taxon>Eukaryota</taxon>
        <taxon>Metazoa</taxon>
        <taxon>Chordata</taxon>
        <taxon>Craniata</taxon>
        <taxon>Vertebrata</taxon>
        <taxon>Euteleostomi</taxon>
        <taxon>Archelosauria</taxon>
        <taxon>Archosauria</taxon>
        <taxon>Dinosauria</taxon>
        <taxon>Saurischia</taxon>
        <taxon>Theropoda</taxon>
        <taxon>Coelurosauria</taxon>
        <taxon>Aves</taxon>
        <taxon>Neognathae</taxon>
        <taxon>Neoaves</taxon>
        <taxon>Otidimorphae</taxon>
        <taxon>Cuculiformes</taxon>
        <taxon>Cuculidae</taxon>
        <taxon>Cuculus</taxon>
    </lineage>
</organism>
<evidence type="ECO:0000313" key="1">
    <source>
        <dbReference type="EMBL" id="KFO82239.1"/>
    </source>
</evidence>
<name>A0A091GM47_CUCCA</name>
<accession>A0A091GM47</accession>
<feature type="non-terminal residue" evidence="1">
    <location>
        <position position="1"/>
    </location>
</feature>
<sequence length="63" mass="6831">GSRCAPTGAVLGQAEVSRQSAEFRLLGFPVDVNPSNSVPFLDVIHILQEVQVQMKAIRRLQGV</sequence>
<proteinExistence type="predicted"/>
<evidence type="ECO:0000313" key="2">
    <source>
        <dbReference type="Proteomes" id="UP000053760"/>
    </source>
</evidence>
<gene>
    <name evidence="1" type="ORF">N303_09426</name>
</gene>
<feature type="non-terminal residue" evidence="1">
    <location>
        <position position="63"/>
    </location>
</feature>
<dbReference type="Proteomes" id="UP000053760">
    <property type="component" value="Unassembled WGS sequence"/>
</dbReference>
<keyword evidence="2" id="KW-1185">Reference proteome</keyword>
<protein>
    <submittedName>
        <fullName evidence="1">Uncharacterized protein</fullName>
    </submittedName>
</protein>
<reference evidence="1 2" key="1">
    <citation type="submission" date="2014-04" db="EMBL/GenBank/DDBJ databases">
        <title>Genome evolution of avian class.</title>
        <authorList>
            <person name="Zhang G."/>
            <person name="Li C."/>
        </authorList>
    </citation>
    <scope>NUCLEOTIDE SEQUENCE [LARGE SCALE GENOMIC DNA]</scope>
    <source>
        <strain evidence="1">BGI_N303</strain>
    </source>
</reference>
<dbReference type="AlphaFoldDB" id="A0A091GM47"/>
<dbReference type="EMBL" id="KL448309">
    <property type="protein sequence ID" value="KFO82239.1"/>
    <property type="molecule type" value="Genomic_DNA"/>
</dbReference>